<gene>
    <name evidence="1" type="ORF">S01H1_58545</name>
</gene>
<dbReference type="AlphaFoldDB" id="X0X610"/>
<name>X0X610_9ZZZZ</name>
<dbReference type="EMBL" id="BARS01038247">
    <property type="protein sequence ID" value="GAG20436.1"/>
    <property type="molecule type" value="Genomic_DNA"/>
</dbReference>
<reference evidence="1" key="1">
    <citation type="journal article" date="2014" name="Front. Microbiol.">
        <title>High frequency of phylogenetically diverse reductive dehalogenase-homologous genes in deep subseafloor sedimentary metagenomes.</title>
        <authorList>
            <person name="Kawai M."/>
            <person name="Futagami T."/>
            <person name="Toyoda A."/>
            <person name="Takaki Y."/>
            <person name="Nishi S."/>
            <person name="Hori S."/>
            <person name="Arai W."/>
            <person name="Tsubouchi T."/>
            <person name="Morono Y."/>
            <person name="Uchiyama I."/>
            <person name="Ito T."/>
            <person name="Fujiyama A."/>
            <person name="Inagaki F."/>
            <person name="Takami H."/>
        </authorList>
    </citation>
    <scope>NUCLEOTIDE SEQUENCE</scope>
    <source>
        <strain evidence="1">Expedition CK06-06</strain>
    </source>
</reference>
<proteinExistence type="predicted"/>
<organism evidence="1">
    <name type="scientific">marine sediment metagenome</name>
    <dbReference type="NCBI Taxonomy" id="412755"/>
    <lineage>
        <taxon>unclassified sequences</taxon>
        <taxon>metagenomes</taxon>
        <taxon>ecological metagenomes</taxon>
    </lineage>
</organism>
<sequence length="78" mass="8641">PLGYWPVVKYYRGKLIGRGDMLAAEGNAYPFLRLKPIVKSTSVTSDGKFDVTITESLSPELAEGISFVPQSFEAWQSE</sequence>
<protein>
    <submittedName>
        <fullName evidence="1">Uncharacterized protein</fullName>
    </submittedName>
</protein>
<feature type="non-terminal residue" evidence="1">
    <location>
        <position position="1"/>
    </location>
</feature>
<comment type="caution">
    <text evidence="1">The sequence shown here is derived from an EMBL/GenBank/DDBJ whole genome shotgun (WGS) entry which is preliminary data.</text>
</comment>
<evidence type="ECO:0000313" key="1">
    <source>
        <dbReference type="EMBL" id="GAG20436.1"/>
    </source>
</evidence>
<accession>X0X610</accession>